<dbReference type="EMBL" id="KK852498">
    <property type="protein sequence ID" value="KDR22552.1"/>
    <property type="molecule type" value="Genomic_DNA"/>
</dbReference>
<evidence type="ECO:0000313" key="2">
    <source>
        <dbReference type="EMBL" id="KDR22552.1"/>
    </source>
</evidence>
<dbReference type="PANTHER" id="PTHR11257:SF12">
    <property type="entry name" value="EJACULATORY BULB-SPECIFIC PROTEIN 3-RELATED"/>
    <property type="match status" value="1"/>
</dbReference>
<evidence type="ECO:0000313" key="3">
    <source>
        <dbReference type="Proteomes" id="UP000027135"/>
    </source>
</evidence>
<dbReference type="SUPFAM" id="SSF100910">
    <property type="entry name" value="Chemosensory protein Csp2"/>
    <property type="match status" value="1"/>
</dbReference>
<feature type="signal peptide" evidence="1">
    <location>
        <begin position="1"/>
        <end position="20"/>
    </location>
</feature>
<sequence>MLYPLTVMVIAGAIQLSASASDTKYTTRYDNIDIDGILKSERLLRSYYNCLLDKGPCTREGLELKKTIPDALLTECSKCSEIQKTQAGVVMAFIQLHHRDMWDGILNKYDPDNTFRKKYLIENDDDDYEDEQNDA</sequence>
<dbReference type="Proteomes" id="UP000027135">
    <property type="component" value="Unassembled WGS sequence"/>
</dbReference>
<keyword evidence="1" id="KW-0732">Signal</keyword>
<proteinExistence type="predicted"/>
<protein>
    <submittedName>
        <fullName evidence="2">Ejaculatory bulb-specific protein 3</fullName>
    </submittedName>
</protein>
<dbReference type="OMA" id="TECAKCT"/>
<accession>A0A067RFL2</accession>
<evidence type="ECO:0000256" key="1">
    <source>
        <dbReference type="SAM" id="SignalP"/>
    </source>
</evidence>
<dbReference type="Pfam" id="PF03392">
    <property type="entry name" value="OS-D"/>
    <property type="match status" value="1"/>
</dbReference>
<name>A0A067RFL2_ZOONE</name>
<dbReference type="AlphaFoldDB" id="A0A067RFL2"/>
<dbReference type="eggNOG" id="ENOG502SR4D">
    <property type="taxonomic scope" value="Eukaryota"/>
</dbReference>
<dbReference type="InParanoid" id="A0A067RFL2"/>
<dbReference type="PANTHER" id="PTHR11257">
    <property type="entry name" value="CHEMOSENSORY PROTEIN-RELATED"/>
    <property type="match status" value="1"/>
</dbReference>
<organism evidence="2 3">
    <name type="scientific">Zootermopsis nevadensis</name>
    <name type="common">Dampwood termite</name>
    <dbReference type="NCBI Taxonomy" id="136037"/>
    <lineage>
        <taxon>Eukaryota</taxon>
        <taxon>Metazoa</taxon>
        <taxon>Ecdysozoa</taxon>
        <taxon>Arthropoda</taxon>
        <taxon>Hexapoda</taxon>
        <taxon>Insecta</taxon>
        <taxon>Pterygota</taxon>
        <taxon>Neoptera</taxon>
        <taxon>Polyneoptera</taxon>
        <taxon>Dictyoptera</taxon>
        <taxon>Blattodea</taxon>
        <taxon>Blattoidea</taxon>
        <taxon>Termitoidae</taxon>
        <taxon>Termopsidae</taxon>
        <taxon>Zootermopsis</taxon>
    </lineage>
</organism>
<dbReference type="OrthoDB" id="6344725at2759"/>
<dbReference type="InterPro" id="IPR036682">
    <property type="entry name" value="OS_D_A10/PebIII_sf"/>
</dbReference>
<dbReference type="Gene3D" id="1.10.2080.10">
    <property type="entry name" value="Insect odorant-binding protein A10/Ejaculatory bulb-specific protein 3"/>
    <property type="match status" value="1"/>
</dbReference>
<reference evidence="2 3" key="1">
    <citation type="journal article" date="2014" name="Nat. Commun.">
        <title>Molecular traces of alternative social organization in a termite genome.</title>
        <authorList>
            <person name="Terrapon N."/>
            <person name="Li C."/>
            <person name="Robertson H.M."/>
            <person name="Ji L."/>
            <person name="Meng X."/>
            <person name="Booth W."/>
            <person name="Chen Z."/>
            <person name="Childers C.P."/>
            <person name="Glastad K.M."/>
            <person name="Gokhale K."/>
            <person name="Gowin J."/>
            <person name="Gronenberg W."/>
            <person name="Hermansen R.A."/>
            <person name="Hu H."/>
            <person name="Hunt B.G."/>
            <person name="Huylmans A.K."/>
            <person name="Khalil S.M."/>
            <person name="Mitchell R.D."/>
            <person name="Munoz-Torres M.C."/>
            <person name="Mustard J.A."/>
            <person name="Pan H."/>
            <person name="Reese J.T."/>
            <person name="Scharf M.E."/>
            <person name="Sun F."/>
            <person name="Vogel H."/>
            <person name="Xiao J."/>
            <person name="Yang W."/>
            <person name="Yang Z."/>
            <person name="Yang Z."/>
            <person name="Zhou J."/>
            <person name="Zhu J."/>
            <person name="Brent C.S."/>
            <person name="Elsik C.G."/>
            <person name="Goodisman M.A."/>
            <person name="Liberles D.A."/>
            <person name="Roe R.M."/>
            <person name="Vargo E.L."/>
            <person name="Vilcinskas A."/>
            <person name="Wang J."/>
            <person name="Bornberg-Bauer E."/>
            <person name="Korb J."/>
            <person name="Zhang G."/>
            <person name="Liebig J."/>
        </authorList>
    </citation>
    <scope>NUCLEOTIDE SEQUENCE [LARGE SCALE GENOMIC DNA]</scope>
    <source>
        <tissue evidence="2">Whole organism</tissue>
    </source>
</reference>
<keyword evidence="3" id="KW-1185">Reference proteome</keyword>
<dbReference type="InterPro" id="IPR005055">
    <property type="entry name" value="A10/PebIII"/>
</dbReference>
<feature type="chain" id="PRO_5001645095" evidence="1">
    <location>
        <begin position="21"/>
        <end position="135"/>
    </location>
</feature>
<gene>
    <name evidence="2" type="ORF">L798_12679</name>
</gene>